<dbReference type="SUPFAM" id="SSF52540">
    <property type="entry name" value="P-loop containing nucleoside triphosphate hydrolases"/>
    <property type="match status" value="1"/>
</dbReference>
<evidence type="ECO:0000256" key="1">
    <source>
        <dbReference type="ARBA" id="ARBA00023015"/>
    </source>
</evidence>
<dbReference type="InterPro" id="IPR036388">
    <property type="entry name" value="WH-like_DNA-bd_sf"/>
</dbReference>
<dbReference type="PROSITE" id="PS50043">
    <property type="entry name" value="HTH_LUXR_2"/>
    <property type="match status" value="1"/>
</dbReference>
<dbReference type="PRINTS" id="PR00038">
    <property type="entry name" value="HTHLUXR"/>
</dbReference>
<sequence length="922" mass="97225">MRLFGREAECAALDALLTEARSGRSASLVLRGEPGVGKTALLRYAEGRAPDSLWVSGVEPETDFPYAALHRLVIPLVADRARLPATQLAALEVACGLADGPPPDLYLVSLAALTLLAGSRRPDGQAPPPTRLCVVDDAQWLDRESLRALAFVARRLHAEGVVLLFGLRAEGDRPDDPGLLAGVPAQEIGGLAPDAAVALLTDVVDSVVDRARAEHIARATGGNPLALTDLGHELTAGQLGGTVALPEPAPIGSRLEAHYAARIDGCPPATRTWLLLAAAGAGTAADRLTAAARLLGLTPADAAPAEADRLVTGSPPWTFRHPLVRSAVYGGATPAARRAVHRALAATITGEGEADRRAWHLAAAADGPDEATAAELEMRADRAAARGGHTARATFLTRSAELTPDPGARAVRQVRAAEAALAAGAYGQALLLLDGVAEQTLPGPARGSALMTRSLAEVNTGTPDGQRLGAARCLAAARAFGDDRERARRAVVQAIELARSAEHLSAVSEPEIAAEAARLVGPAPAGVDELILAGYAAFTTDGYSGGLPAVRRAVAAITDPALSDEALLARLVVGVNFCTLLWDDEAKDGLLRRAETAARRSGALHALDLVHYLGTMTWTLLGGLNEADRHDAAGLRLRAALGMTADQAQVWRHPELATWRAGPGIRESVGAALGVFETLCLGGLHSWTRLSLAVLDNAESQYGAARDTLLGLVELGRPHRYADALPELAEAALRAGDRRTAKLATADLAVVAEACGMPRALGVLDRSRALLAPAAEAETLYRRAIEHLTGGLSNGDRARAHLLYGEWLRRQRRRRDAREQLGTALTMFEGVRAEAFAERTRKELRALGGPVLHPVRETDETALTPQEAAVARLARDGGTNAEIAAHLFLSANTVDYHLRKVYRKLGVRSRRQLRGRLQDLTT</sequence>
<reference evidence="5 6" key="1">
    <citation type="submission" date="2020-08" db="EMBL/GenBank/DDBJ databases">
        <title>Sequencing the genomes of 1000 actinobacteria strains.</title>
        <authorList>
            <person name="Klenk H.-P."/>
        </authorList>
    </citation>
    <scope>NUCLEOTIDE SEQUENCE [LARGE SCALE GENOMIC DNA]</scope>
    <source>
        <strain evidence="5 6">DSM 45518</strain>
    </source>
</reference>
<dbReference type="SMART" id="SM00421">
    <property type="entry name" value="HTH_LUXR"/>
    <property type="match status" value="1"/>
</dbReference>
<dbReference type="Pfam" id="PF00196">
    <property type="entry name" value="GerE"/>
    <property type="match status" value="1"/>
</dbReference>
<dbReference type="PANTHER" id="PTHR44688:SF16">
    <property type="entry name" value="DNA-BINDING TRANSCRIPTIONAL ACTIVATOR DEVR_DOSR"/>
    <property type="match status" value="1"/>
</dbReference>
<keyword evidence="1" id="KW-0805">Transcription regulation</keyword>
<proteinExistence type="predicted"/>
<name>A0A7W7D0U1_9ACTN</name>
<organism evidence="5 6">
    <name type="scientific">Paractinoplanes abujensis</name>
    <dbReference type="NCBI Taxonomy" id="882441"/>
    <lineage>
        <taxon>Bacteria</taxon>
        <taxon>Bacillati</taxon>
        <taxon>Actinomycetota</taxon>
        <taxon>Actinomycetes</taxon>
        <taxon>Micromonosporales</taxon>
        <taxon>Micromonosporaceae</taxon>
        <taxon>Paractinoplanes</taxon>
    </lineage>
</organism>
<dbReference type="PANTHER" id="PTHR44688">
    <property type="entry name" value="DNA-BINDING TRANSCRIPTIONAL ACTIVATOR DEVR_DOSR"/>
    <property type="match status" value="1"/>
</dbReference>
<keyword evidence="6" id="KW-1185">Reference proteome</keyword>
<dbReference type="InterPro" id="IPR000792">
    <property type="entry name" value="Tscrpt_reg_LuxR_C"/>
</dbReference>
<keyword evidence="3" id="KW-0804">Transcription</keyword>
<dbReference type="CDD" id="cd06170">
    <property type="entry name" value="LuxR_C_like"/>
    <property type="match status" value="1"/>
</dbReference>
<dbReference type="GO" id="GO:0003677">
    <property type="term" value="F:DNA binding"/>
    <property type="evidence" value="ECO:0007669"/>
    <property type="project" value="UniProtKB-KW"/>
</dbReference>
<dbReference type="Proteomes" id="UP000542742">
    <property type="component" value="Unassembled WGS sequence"/>
</dbReference>
<dbReference type="Pfam" id="PF13191">
    <property type="entry name" value="AAA_16"/>
    <property type="match status" value="1"/>
</dbReference>
<protein>
    <submittedName>
        <fullName evidence="5">DNA-binding CsgD family transcriptional regulator</fullName>
    </submittedName>
</protein>
<evidence type="ECO:0000259" key="4">
    <source>
        <dbReference type="PROSITE" id="PS50043"/>
    </source>
</evidence>
<feature type="domain" description="HTH luxR-type" evidence="4">
    <location>
        <begin position="856"/>
        <end position="921"/>
    </location>
</feature>
<dbReference type="SUPFAM" id="SSF46894">
    <property type="entry name" value="C-terminal effector domain of the bipartite response regulators"/>
    <property type="match status" value="1"/>
</dbReference>
<gene>
    <name evidence="5" type="ORF">BKA14_007353</name>
</gene>
<dbReference type="InterPro" id="IPR041664">
    <property type="entry name" value="AAA_16"/>
</dbReference>
<dbReference type="RefSeq" id="WP_184955353.1">
    <property type="nucleotide sequence ID" value="NZ_BOMC01000017.1"/>
</dbReference>
<dbReference type="EMBL" id="JACHMF010000001">
    <property type="protein sequence ID" value="MBB4697205.1"/>
    <property type="molecule type" value="Genomic_DNA"/>
</dbReference>
<evidence type="ECO:0000313" key="5">
    <source>
        <dbReference type="EMBL" id="MBB4697205.1"/>
    </source>
</evidence>
<evidence type="ECO:0000256" key="2">
    <source>
        <dbReference type="ARBA" id="ARBA00023125"/>
    </source>
</evidence>
<dbReference type="InterPro" id="IPR027417">
    <property type="entry name" value="P-loop_NTPase"/>
</dbReference>
<accession>A0A7W7D0U1</accession>
<dbReference type="AlphaFoldDB" id="A0A7W7D0U1"/>
<evidence type="ECO:0000313" key="6">
    <source>
        <dbReference type="Proteomes" id="UP000542742"/>
    </source>
</evidence>
<dbReference type="GO" id="GO:0006355">
    <property type="term" value="P:regulation of DNA-templated transcription"/>
    <property type="evidence" value="ECO:0007669"/>
    <property type="project" value="InterPro"/>
</dbReference>
<dbReference type="Gene3D" id="1.10.10.10">
    <property type="entry name" value="Winged helix-like DNA-binding domain superfamily/Winged helix DNA-binding domain"/>
    <property type="match status" value="1"/>
</dbReference>
<keyword evidence="2 5" id="KW-0238">DNA-binding</keyword>
<evidence type="ECO:0000256" key="3">
    <source>
        <dbReference type="ARBA" id="ARBA00023163"/>
    </source>
</evidence>
<dbReference type="InterPro" id="IPR016032">
    <property type="entry name" value="Sig_transdc_resp-reg_C-effctor"/>
</dbReference>
<comment type="caution">
    <text evidence="5">The sequence shown here is derived from an EMBL/GenBank/DDBJ whole genome shotgun (WGS) entry which is preliminary data.</text>
</comment>